<sequence length="324" mass="33462">MAVPGPSRDTAGFCGSRLAAVAASRPERVVDNQDLGNSLHVSPDWIERRVGIRERRYAGPGESIPRMAADAASKALSTAGLVPSDVDLLVLGTCSMPSPMPGGGVMTAAELGIPNVGAFDVNAACAGFCYGLGIADGMVRSGTSRCALVIGAERMTDWVDPEDTDTAPIFADGAGAAVVLPAERPGVHPVVWGGDGDRSSLVAIPDRWSHMKMQGQPVYRWATTELIAVGEEACRRAGLAPSELKGLVTHQANLRMIDRMAEGLGAVNAAVARDVVHSGNTSAASVPLALSRLIDLGEVRSGDPVLLLGFGAGLSYAAQVVDCP</sequence>
<dbReference type="AlphaFoldDB" id="A0A345XXC3"/>
<feature type="domain" description="Beta-ketoacyl-[acyl-carrier-protein] synthase III N-terminal" evidence="5">
    <location>
        <begin position="119"/>
        <end position="196"/>
    </location>
</feature>
<evidence type="ECO:0000313" key="6">
    <source>
        <dbReference type="EMBL" id="AXK36289.1"/>
    </source>
</evidence>
<evidence type="ECO:0000256" key="2">
    <source>
        <dbReference type="ARBA" id="ARBA00022679"/>
    </source>
</evidence>
<evidence type="ECO:0000259" key="5">
    <source>
        <dbReference type="Pfam" id="PF08545"/>
    </source>
</evidence>
<dbReference type="InterPro" id="IPR016039">
    <property type="entry name" value="Thiolase-like"/>
</dbReference>
<dbReference type="NCBIfam" id="NF006829">
    <property type="entry name" value="PRK09352.1"/>
    <property type="match status" value="1"/>
</dbReference>
<reference evidence="6 7" key="1">
    <citation type="submission" date="2018-07" db="EMBL/GenBank/DDBJ databases">
        <title>Draft genome of the type strain Streptomyces armeniacus ATCC 15676.</title>
        <authorList>
            <person name="Labana P."/>
            <person name="Gosse J.T."/>
            <person name="Boddy C.N."/>
        </authorList>
    </citation>
    <scope>NUCLEOTIDE SEQUENCE [LARGE SCALE GENOMIC DNA]</scope>
    <source>
        <strain evidence="6 7">ATCC 15676</strain>
    </source>
</reference>
<evidence type="ECO:0000259" key="4">
    <source>
        <dbReference type="Pfam" id="PF08541"/>
    </source>
</evidence>
<dbReference type="InterPro" id="IPR013751">
    <property type="entry name" value="ACP_syn_III_N"/>
</dbReference>
<dbReference type="SUPFAM" id="SSF53901">
    <property type="entry name" value="Thiolase-like"/>
    <property type="match status" value="1"/>
</dbReference>
<dbReference type="KEGG" id="sarm:DVA86_30590"/>
<name>A0A345XXC3_9ACTN</name>
<keyword evidence="2" id="KW-0808">Transferase</keyword>
<dbReference type="InterPro" id="IPR013747">
    <property type="entry name" value="ACP_syn_III_C"/>
</dbReference>
<evidence type="ECO:0000256" key="1">
    <source>
        <dbReference type="ARBA" id="ARBA00022490"/>
    </source>
</evidence>
<proteinExistence type="predicted"/>
<dbReference type="CDD" id="cd00830">
    <property type="entry name" value="KAS_III"/>
    <property type="match status" value="1"/>
</dbReference>
<dbReference type="Pfam" id="PF08545">
    <property type="entry name" value="ACP_syn_III"/>
    <property type="match status" value="1"/>
</dbReference>
<dbReference type="PANTHER" id="PTHR34069">
    <property type="entry name" value="3-OXOACYL-[ACYL-CARRIER-PROTEIN] SYNTHASE 3"/>
    <property type="match status" value="1"/>
</dbReference>
<dbReference type="PANTHER" id="PTHR34069:SF2">
    <property type="entry name" value="BETA-KETOACYL-[ACYL-CARRIER-PROTEIN] SYNTHASE III"/>
    <property type="match status" value="1"/>
</dbReference>
<accession>A0A345XXC3</accession>
<dbReference type="GO" id="GO:0006633">
    <property type="term" value="P:fatty acid biosynthetic process"/>
    <property type="evidence" value="ECO:0007669"/>
    <property type="project" value="InterPro"/>
</dbReference>
<keyword evidence="3" id="KW-0012">Acyltransferase</keyword>
<dbReference type="EMBL" id="CP031320">
    <property type="protein sequence ID" value="AXK36289.1"/>
    <property type="molecule type" value="Genomic_DNA"/>
</dbReference>
<protein>
    <submittedName>
        <fullName evidence="6">Ketoacyl-ACP synthase III</fullName>
    </submittedName>
</protein>
<evidence type="ECO:0000313" key="7">
    <source>
        <dbReference type="Proteomes" id="UP000254425"/>
    </source>
</evidence>
<dbReference type="RefSeq" id="WP_208885360.1">
    <property type="nucleotide sequence ID" value="NZ_CP031320.1"/>
</dbReference>
<dbReference type="Gene3D" id="3.40.47.10">
    <property type="match status" value="1"/>
</dbReference>
<evidence type="ECO:0000256" key="3">
    <source>
        <dbReference type="ARBA" id="ARBA00023315"/>
    </source>
</evidence>
<dbReference type="GO" id="GO:0004315">
    <property type="term" value="F:3-oxoacyl-[acyl-carrier-protein] synthase activity"/>
    <property type="evidence" value="ECO:0007669"/>
    <property type="project" value="InterPro"/>
</dbReference>
<organism evidence="6 7">
    <name type="scientific">Streptomyces armeniacus</name>
    <dbReference type="NCBI Taxonomy" id="83291"/>
    <lineage>
        <taxon>Bacteria</taxon>
        <taxon>Bacillati</taxon>
        <taxon>Actinomycetota</taxon>
        <taxon>Actinomycetes</taxon>
        <taxon>Kitasatosporales</taxon>
        <taxon>Streptomycetaceae</taxon>
        <taxon>Streptomyces</taxon>
    </lineage>
</organism>
<dbReference type="Pfam" id="PF08541">
    <property type="entry name" value="ACP_syn_III_C"/>
    <property type="match status" value="1"/>
</dbReference>
<feature type="domain" description="Beta-ketoacyl-[acyl-carrier-protein] synthase III C-terminal" evidence="4">
    <location>
        <begin position="234"/>
        <end position="322"/>
    </location>
</feature>
<gene>
    <name evidence="6" type="ORF">DVA86_30590</name>
</gene>
<dbReference type="Proteomes" id="UP000254425">
    <property type="component" value="Chromosome"/>
</dbReference>
<keyword evidence="1" id="KW-0963">Cytoplasm</keyword>
<keyword evidence="7" id="KW-1185">Reference proteome</keyword>
<dbReference type="GO" id="GO:0044550">
    <property type="term" value="P:secondary metabolite biosynthetic process"/>
    <property type="evidence" value="ECO:0007669"/>
    <property type="project" value="TreeGrafter"/>
</dbReference>